<organism evidence="1">
    <name type="scientific">Ananas comosus var. bracteatus</name>
    <name type="common">red pineapple</name>
    <dbReference type="NCBI Taxonomy" id="296719"/>
    <lineage>
        <taxon>Eukaryota</taxon>
        <taxon>Viridiplantae</taxon>
        <taxon>Streptophyta</taxon>
        <taxon>Embryophyta</taxon>
        <taxon>Tracheophyta</taxon>
        <taxon>Spermatophyta</taxon>
        <taxon>Magnoliopsida</taxon>
        <taxon>Liliopsida</taxon>
        <taxon>Poales</taxon>
        <taxon>Bromeliaceae</taxon>
        <taxon>Bromelioideae</taxon>
        <taxon>Ananas</taxon>
    </lineage>
</organism>
<proteinExistence type="predicted"/>
<dbReference type="GO" id="GO:0005829">
    <property type="term" value="C:cytosol"/>
    <property type="evidence" value="ECO:0007669"/>
    <property type="project" value="TreeGrafter"/>
</dbReference>
<dbReference type="AlphaFoldDB" id="A0A6V7P355"/>
<dbReference type="EMBL" id="LR862144">
    <property type="protein sequence ID" value="CAD1825034.1"/>
    <property type="molecule type" value="Genomic_DNA"/>
</dbReference>
<sequence length="195" mass="22588">MKEGGERRYALLLAAKDSEYVTKMYDGYYNVFVQAFGTRARESARNLLWTPSFMPSFRRSGREGEWRWDVSIRKVMIMEDLLQCTSTFGALEDIPQCAMIIECHQDEVWEVPFGAKVLAYSEKTGVEMFCVGEHILGIQGHPEYTKDILYNLIDRLVSNESIGRKFSEDAKAQVEAVEPDTKFWELLCKSFLKRR</sequence>
<dbReference type="SUPFAM" id="SSF52317">
    <property type="entry name" value="Class I glutamine amidotransferase-like"/>
    <property type="match status" value="1"/>
</dbReference>
<protein>
    <recommendedName>
        <fullName evidence="2">Glutamine amidotransferase domain-containing protein</fullName>
    </recommendedName>
</protein>
<gene>
    <name evidence="1" type="ORF">CB5_LOCUS8245</name>
</gene>
<dbReference type="PANTHER" id="PTHR42695">
    <property type="entry name" value="GLUTAMINE AMIDOTRANSFERASE YLR126C-RELATED"/>
    <property type="match status" value="1"/>
</dbReference>
<evidence type="ECO:0008006" key="2">
    <source>
        <dbReference type="Google" id="ProtNLM"/>
    </source>
</evidence>
<reference evidence="1" key="1">
    <citation type="submission" date="2020-07" db="EMBL/GenBank/DDBJ databases">
        <authorList>
            <person name="Lin J."/>
        </authorList>
    </citation>
    <scope>NUCLEOTIDE SEQUENCE</scope>
</reference>
<name>A0A6V7P355_ANACO</name>
<dbReference type="PANTHER" id="PTHR42695:SF9">
    <property type="entry name" value="GAMMA-GLUTAMYL PEPTIDASE 2-RELATED"/>
    <property type="match status" value="1"/>
</dbReference>
<dbReference type="InterPro" id="IPR044992">
    <property type="entry name" value="ChyE-like"/>
</dbReference>
<evidence type="ECO:0000313" key="1">
    <source>
        <dbReference type="EMBL" id="CAD1825034.1"/>
    </source>
</evidence>
<dbReference type="InterPro" id="IPR029062">
    <property type="entry name" value="Class_I_gatase-like"/>
</dbReference>
<dbReference type="Gene3D" id="3.40.50.880">
    <property type="match status" value="1"/>
</dbReference>
<accession>A0A6V7P355</accession>